<protein>
    <recommendedName>
        <fullName evidence="3">SalK</fullName>
    </recommendedName>
</protein>
<gene>
    <name evidence="1" type="ORF">QFZ56_000701</name>
</gene>
<dbReference type="InterPro" id="IPR054058">
    <property type="entry name" value="HTH_67"/>
</dbReference>
<accession>A0ABU0PTN0</accession>
<evidence type="ECO:0000313" key="2">
    <source>
        <dbReference type="Proteomes" id="UP001243364"/>
    </source>
</evidence>
<reference evidence="1 2" key="1">
    <citation type="submission" date="2023-07" db="EMBL/GenBank/DDBJ databases">
        <title>Comparative genomics of wheat-associated soil bacteria to identify genetic determinants of phenazine resistance.</title>
        <authorList>
            <person name="Mouncey N."/>
        </authorList>
    </citation>
    <scope>NUCLEOTIDE SEQUENCE [LARGE SCALE GENOMIC DNA]</scope>
    <source>
        <strain evidence="1 2">W4I19-2</strain>
    </source>
</reference>
<evidence type="ECO:0000313" key="1">
    <source>
        <dbReference type="EMBL" id="MDQ0681738.1"/>
    </source>
</evidence>
<keyword evidence="2" id="KW-1185">Reference proteome</keyword>
<evidence type="ECO:0008006" key="3">
    <source>
        <dbReference type="Google" id="ProtNLM"/>
    </source>
</evidence>
<dbReference type="Proteomes" id="UP001243364">
    <property type="component" value="Unassembled WGS sequence"/>
</dbReference>
<dbReference type="EMBL" id="JAUSYA010000001">
    <property type="protein sequence ID" value="MDQ0681738.1"/>
    <property type="molecule type" value="Genomic_DNA"/>
</dbReference>
<dbReference type="Pfam" id="PF21863">
    <property type="entry name" value="HTH_67"/>
    <property type="match status" value="1"/>
</dbReference>
<proteinExistence type="predicted"/>
<comment type="caution">
    <text evidence="1">The sequence shown here is derived from an EMBL/GenBank/DDBJ whole genome shotgun (WGS) entry which is preliminary data.</text>
</comment>
<organism evidence="1 2">
    <name type="scientific">Streptomyces achromogenes</name>
    <dbReference type="NCBI Taxonomy" id="67255"/>
    <lineage>
        <taxon>Bacteria</taxon>
        <taxon>Bacillati</taxon>
        <taxon>Actinomycetota</taxon>
        <taxon>Actinomycetes</taxon>
        <taxon>Kitasatosporales</taxon>
        <taxon>Streptomycetaceae</taxon>
        <taxon>Streptomyces</taxon>
    </lineage>
</organism>
<name>A0ABU0PTN0_STRAH</name>
<sequence>MQVQPPTGREDWVKDTVARAMWERFEPVHQLVYFAPEVRAAADRLGMRGYWMGYFALRAAPLGPAPAAVVTSCFYVFHPDRVARALPDAWRAATAEDVLAARERAVDAAMTALHGQDVVGSPEMAEAAELAWEAARAADTAGRVLGAANQALPRPEQPHVRLWQALTTLREHRGDGHVAALVGRCLGPVGAMVLKCAAGEADAEFQRQTRRWDLAAWQAAQTELRERGWLDEDARLTEAGAAVRAGIEADTDAAAVTPWRTLGPAATARLAHLLEPFARTVLDSGIVPAGNPAGLTGAFIGGVTDGSPSGEPSGLPAAAR</sequence>
<dbReference type="NCBIfam" id="NF047719">
    <property type="entry name" value="SCO6745_fam_HTH"/>
    <property type="match status" value="1"/>
</dbReference>